<feature type="compositionally biased region" description="Basic and acidic residues" evidence="1">
    <location>
        <begin position="55"/>
        <end position="68"/>
    </location>
</feature>
<gene>
    <name evidence="2" type="ORF">FIESC28_00494</name>
</gene>
<feature type="region of interest" description="Disordered" evidence="1">
    <location>
        <begin position="1"/>
        <end position="28"/>
    </location>
</feature>
<evidence type="ECO:0000313" key="3">
    <source>
        <dbReference type="Proteomes" id="UP000253153"/>
    </source>
</evidence>
<evidence type="ECO:0000313" key="2">
    <source>
        <dbReference type="EMBL" id="RBR26711.1"/>
    </source>
</evidence>
<feature type="compositionally biased region" description="Basic and acidic residues" evidence="1">
    <location>
        <begin position="1"/>
        <end position="11"/>
    </location>
</feature>
<organism evidence="2 3">
    <name type="scientific">Fusarium coffeatum</name>
    <dbReference type="NCBI Taxonomy" id="231269"/>
    <lineage>
        <taxon>Eukaryota</taxon>
        <taxon>Fungi</taxon>
        <taxon>Dikarya</taxon>
        <taxon>Ascomycota</taxon>
        <taxon>Pezizomycotina</taxon>
        <taxon>Sordariomycetes</taxon>
        <taxon>Hypocreomycetidae</taxon>
        <taxon>Hypocreales</taxon>
        <taxon>Nectriaceae</taxon>
        <taxon>Fusarium</taxon>
        <taxon>Fusarium incarnatum-equiseti species complex</taxon>
    </lineage>
</organism>
<feature type="region of interest" description="Disordered" evidence="1">
    <location>
        <begin position="43"/>
        <end position="68"/>
    </location>
</feature>
<proteinExistence type="predicted"/>
<name>A0A366SBJ9_9HYPO</name>
<comment type="caution">
    <text evidence="2">The sequence shown here is derived from an EMBL/GenBank/DDBJ whole genome shotgun (WGS) entry which is preliminary data.</text>
</comment>
<dbReference type="OrthoDB" id="10332066at2759"/>
<keyword evidence="3" id="KW-1185">Reference proteome</keyword>
<dbReference type="EMBL" id="QKXC01000011">
    <property type="protein sequence ID" value="RBR26711.1"/>
    <property type="molecule type" value="Genomic_DNA"/>
</dbReference>
<accession>A0A366SBJ9</accession>
<reference evidence="2 3" key="1">
    <citation type="submission" date="2018-06" db="EMBL/GenBank/DDBJ databases">
        <title>Fusarium incarnatum-equiseti species complex species 28.</title>
        <authorList>
            <person name="Gardiner D.M."/>
        </authorList>
    </citation>
    <scope>NUCLEOTIDE SEQUENCE [LARGE SCALE GENOMIC DNA]</scope>
    <source>
        <strain evidence="2 3">FIESC_28</strain>
    </source>
</reference>
<dbReference type="RefSeq" id="XP_031021302.1">
    <property type="nucleotide sequence ID" value="XM_031154645.1"/>
</dbReference>
<dbReference type="GeneID" id="41989941"/>
<dbReference type="AlphaFoldDB" id="A0A366SBJ9"/>
<dbReference type="Proteomes" id="UP000253153">
    <property type="component" value="Unassembled WGS sequence"/>
</dbReference>
<evidence type="ECO:0000256" key="1">
    <source>
        <dbReference type="SAM" id="MobiDB-lite"/>
    </source>
</evidence>
<protein>
    <submittedName>
        <fullName evidence="2">Uncharacterized protein</fullName>
    </submittedName>
</protein>
<sequence length="127" mass="13675">MTSPLDDDHAPARAANKPTQTTAPTIGKSEAYISSGAVSVGGGDQFNGNHTQYHSHIEHDNHTENHDHSRTYNFNIPIRIDSISLFILAQLAPPRVRVCKCDFTGHGILLLLAAASDLKGSMANLCV</sequence>